<dbReference type="Pfam" id="PF00015">
    <property type="entry name" value="MCPsignal"/>
    <property type="match status" value="1"/>
</dbReference>
<feature type="domain" description="HAMP" evidence="8">
    <location>
        <begin position="212"/>
        <end position="264"/>
    </location>
</feature>
<dbReference type="CDD" id="cd06225">
    <property type="entry name" value="HAMP"/>
    <property type="match status" value="1"/>
</dbReference>
<dbReference type="SMART" id="SM00304">
    <property type="entry name" value="HAMP"/>
    <property type="match status" value="1"/>
</dbReference>
<dbReference type="InterPro" id="IPR003660">
    <property type="entry name" value="HAMP_dom"/>
</dbReference>
<evidence type="ECO:0000256" key="1">
    <source>
        <dbReference type="ARBA" id="ARBA00022692"/>
    </source>
</evidence>
<proteinExistence type="inferred from homology"/>
<dbReference type="Proteomes" id="UP001555826">
    <property type="component" value="Unassembled WGS sequence"/>
</dbReference>
<keyword evidence="2 6" id="KW-1133">Transmembrane helix</keyword>
<evidence type="ECO:0000313" key="9">
    <source>
        <dbReference type="EMBL" id="MEW9266158.1"/>
    </source>
</evidence>
<sequence>MTALRNLNVASKLFAGFGVVCLLLAAVVALGISRLGTSQENLTTMSSSGIASVDIIAAVKFEYAAMRMDIANAALAQNATDVEKQLQQLAADDAKYDEAWKAYLASSPAAPAAERAKVEALVAKYRDARGQLVTFAKAGQTAQFIAYRSEVTTPITKDAFAQLDAVSAIEKKAAQDMAVEGKSDYHSAVTLLLLIGAVAVAVAVVVAVLVARSIARPLARTLTVVEGLAEGRLDQKVGYDATDEVGRLATALDATVDRLATTLRRISASATTLAGASGELTTVATQLSASAEESSTQAQVVSAATEQISANIGTVAAAGEEMTSAIREIATSTADASSTAASAVSAATNAGETLDRLATSSREIGDVVKLITSIAEQTNLLALNATIEAARAGDAGKGFAVVAGEVKELAGQTARATEQIVARIGSTQTDAADAAAAITEITEVIARIDGLQATIAAAVEEQSATTSEMVRNVTEVSTGSQEIALNISGIAAAAGEATTGATRTAATAAEVSTAAAELDTLVGSFTLPR</sequence>
<dbReference type="RefSeq" id="WP_367639284.1">
    <property type="nucleotide sequence ID" value="NZ_JBFNQN010000010.1"/>
</dbReference>
<feature type="domain" description="Methyl-accepting transducer" evidence="7">
    <location>
        <begin position="269"/>
        <end position="498"/>
    </location>
</feature>
<dbReference type="PRINTS" id="PR00260">
    <property type="entry name" value="CHEMTRNSDUCR"/>
</dbReference>
<dbReference type="InterPro" id="IPR004090">
    <property type="entry name" value="Chemotax_Me-accpt_rcpt"/>
</dbReference>
<keyword evidence="6" id="KW-0472">Membrane</keyword>
<dbReference type="SMART" id="SM00283">
    <property type="entry name" value="MA"/>
    <property type="match status" value="1"/>
</dbReference>
<evidence type="ECO:0000259" key="7">
    <source>
        <dbReference type="PROSITE" id="PS50111"/>
    </source>
</evidence>
<evidence type="ECO:0000256" key="6">
    <source>
        <dbReference type="SAM" id="Phobius"/>
    </source>
</evidence>
<keyword evidence="3 5" id="KW-0807">Transducer</keyword>
<dbReference type="PROSITE" id="PS50885">
    <property type="entry name" value="HAMP"/>
    <property type="match status" value="1"/>
</dbReference>
<evidence type="ECO:0000256" key="2">
    <source>
        <dbReference type="ARBA" id="ARBA00022989"/>
    </source>
</evidence>
<dbReference type="Pfam" id="PF00672">
    <property type="entry name" value="HAMP"/>
    <property type="match status" value="1"/>
</dbReference>
<accession>A0ABV3P929</accession>
<comment type="similarity">
    <text evidence="4">Belongs to the methyl-accepting chemotaxis (MCP) protein family.</text>
</comment>
<dbReference type="PROSITE" id="PS50111">
    <property type="entry name" value="CHEMOTAXIS_TRANSDUC_2"/>
    <property type="match status" value="1"/>
</dbReference>
<dbReference type="PANTHER" id="PTHR32089">
    <property type="entry name" value="METHYL-ACCEPTING CHEMOTAXIS PROTEIN MCPB"/>
    <property type="match status" value="1"/>
</dbReference>
<evidence type="ECO:0000259" key="8">
    <source>
        <dbReference type="PROSITE" id="PS50885"/>
    </source>
</evidence>
<dbReference type="InterPro" id="IPR024478">
    <property type="entry name" value="HlyB_4HB_MCP"/>
</dbReference>
<dbReference type="Gene3D" id="1.10.287.950">
    <property type="entry name" value="Methyl-accepting chemotaxis protein"/>
    <property type="match status" value="1"/>
</dbReference>
<dbReference type="SUPFAM" id="SSF58104">
    <property type="entry name" value="Methyl-accepting chemotaxis protein (MCP) signaling domain"/>
    <property type="match status" value="1"/>
</dbReference>
<dbReference type="Pfam" id="PF12729">
    <property type="entry name" value="4HB_MCP_1"/>
    <property type="match status" value="1"/>
</dbReference>
<evidence type="ECO:0000256" key="5">
    <source>
        <dbReference type="PROSITE-ProRule" id="PRU00284"/>
    </source>
</evidence>
<keyword evidence="1 6" id="KW-0812">Transmembrane</keyword>
<dbReference type="InterPro" id="IPR004089">
    <property type="entry name" value="MCPsignal_dom"/>
</dbReference>
<evidence type="ECO:0000256" key="4">
    <source>
        <dbReference type="ARBA" id="ARBA00029447"/>
    </source>
</evidence>
<dbReference type="EMBL" id="JBFNQN010000010">
    <property type="protein sequence ID" value="MEW9266158.1"/>
    <property type="molecule type" value="Genomic_DNA"/>
</dbReference>
<feature type="transmembrane region" description="Helical" evidence="6">
    <location>
        <begin position="191"/>
        <end position="211"/>
    </location>
</feature>
<comment type="caution">
    <text evidence="9">The sequence shown here is derived from an EMBL/GenBank/DDBJ whole genome shotgun (WGS) entry which is preliminary data.</text>
</comment>
<protein>
    <submittedName>
        <fullName evidence="9">Methyl-accepting chemotaxis protein</fullName>
    </submittedName>
</protein>
<reference evidence="9 10" key="1">
    <citation type="submission" date="2024-07" db="EMBL/GenBank/DDBJ databases">
        <authorList>
            <person name="Thanompreechachai J."/>
            <person name="Duangmal K."/>
        </authorList>
    </citation>
    <scope>NUCLEOTIDE SEQUENCE [LARGE SCALE GENOMIC DNA]</scope>
    <source>
        <strain evidence="9 10">KCTC 19886</strain>
    </source>
</reference>
<name>A0ABV3P929_9ACTN</name>
<evidence type="ECO:0000256" key="3">
    <source>
        <dbReference type="ARBA" id="ARBA00023224"/>
    </source>
</evidence>
<gene>
    <name evidence="9" type="ORF">AB1207_15510</name>
</gene>
<dbReference type="PANTHER" id="PTHR32089:SF112">
    <property type="entry name" value="LYSOZYME-LIKE PROTEIN-RELATED"/>
    <property type="match status" value="1"/>
</dbReference>
<keyword evidence="10" id="KW-1185">Reference proteome</keyword>
<evidence type="ECO:0000313" key="10">
    <source>
        <dbReference type="Proteomes" id="UP001555826"/>
    </source>
</evidence>
<organism evidence="9 10">
    <name type="scientific">Kineococcus endophyticus</name>
    <dbReference type="NCBI Taxonomy" id="1181883"/>
    <lineage>
        <taxon>Bacteria</taxon>
        <taxon>Bacillati</taxon>
        <taxon>Actinomycetota</taxon>
        <taxon>Actinomycetes</taxon>
        <taxon>Kineosporiales</taxon>
        <taxon>Kineosporiaceae</taxon>
        <taxon>Kineococcus</taxon>
    </lineage>
</organism>